<proteinExistence type="predicted"/>
<dbReference type="EMBL" id="CABITT030000002">
    <property type="protein sequence ID" value="VVA93809.1"/>
    <property type="molecule type" value="Genomic_DNA"/>
</dbReference>
<dbReference type="AlphaFoldDB" id="A0A565AYU6"/>
<gene>
    <name evidence="1" type="ORF">ANE_LOCUS4254</name>
</gene>
<evidence type="ECO:0000313" key="2">
    <source>
        <dbReference type="Proteomes" id="UP000489600"/>
    </source>
</evidence>
<keyword evidence="2" id="KW-1185">Reference proteome</keyword>
<name>A0A565AYU6_9BRAS</name>
<sequence length="83" mass="9116">MPWLRSGLLIDRAWAQDVWCHRGWPIDGVTRLWKSRVGPLRHPISRPKVVVGPWSTEGWRSGLVTASSTVVAMAAVALSTALG</sequence>
<comment type="caution">
    <text evidence="1">The sequence shown here is derived from an EMBL/GenBank/DDBJ whole genome shotgun (WGS) entry which is preliminary data.</text>
</comment>
<evidence type="ECO:0000313" key="1">
    <source>
        <dbReference type="EMBL" id="VVA93809.1"/>
    </source>
</evidence>
<reference evidence="1" key="1">
    <citation type="submission" date="2019-07" db="EMBL/GenBank/DDBJ databases">
        <authorList>
            <person name="Dittberner H."/>
        </authorList>
    </citation>
    <scope>NUCLEOTIDE SEQUENCE [LARGE SCALE GENOMIC DNA]</scope>
</reference>
<accession>A0A565AYU6</accession>
<organism evidence="1 2">
    <name type="scientific">Arabis nemorensis</name>
    <dbReference type="NCBI Taxonomy" id="586526"/>
    <lineage>
        <taxon>Eukaryota</taxon>
        <taxon>Viridiplantae</taxon>
        <taxon>Streptophyta</taxon>
        <taxon>Embryophyta</taxon>
        <taxon>Tracheophyta</taxon>
        <taxon>Spermatophyta</taxon>
        <taxon>Magnoliopsida</taxon>
        <taxon>eudicotyledons</taxon>
        <taxon>Gunneridae</taxon>
        <taxon>Pentapetalae</taxon>
        <taxon>rosids</taxon>
        <taxon>malvids</taxon>
        <taxon>Brassicales</taxon>
        <taxon>Brassicaceae</taxon>
        <taxon>Arabideae</taxon>
        <taxon>Arabis</taxon>
    </lineage>
</organism>
<protein>
    <submittedName>
        <fullName evidence="1">Uncharacterized protein</fullName>
    </submittedName>
</protein>
<dbReference type="Proteomes" id="UP000489600">
    <property type="component" value="Unassembled WGS sequence"/>
</dbReference>